<evidence type="ECO:0000256" key="1">
    <source>
        <dbReference type="HAMAP-Rule" id="MF_00226"/>
    </source>
</evidence>
<dbReference type="InterPro" id="IPR008135">
    <property type="entry name" value="Competence-induced_CinA"/>
</dbReference>
<dbReference type="CDD" id="cd00885">
    <property type="entry name" value="cinA"/>
    <property type="match status" value="1"/>
</dbReference>
<dbReference type="PANTHER" id="PTHR13939">
    <property type="entry name" value="NICOTINAMIDE-NUCLEOTIDE AMIDOHYDROLASE PNCC"/>
    <property type="match status" value="1"/>
</dbReference>
<sequence>MDAEIISVGTEIVLGQIVNTNAAYLAKKLTQLDLPATYQTTVDDQPQRLERVINHALTRAQLVFVCGGLGPTADDITMPTVARTLGVDLQTDNQHWNWIQQTFKQRQIKMEPDNIRQAQYLKGGTPLKNPVGLALGCWDEINGKIVVVLPGPPAEFQAMVEESLIPKLKEHFQTGKQITSRTLNFLGRPESQLMSEIQEATQNETGISITSYVQPTAIQVRLTVRDLPKKEATTKINRVQKSILAFEKPYFFGVGDDLTLANVVVELLKEKNWKLTAAESLTGGMFQSTICSVPGASNIFDGGFVTYAASAKEELLGIPNGLIDRYGVVSSETAAAMAEGCRQKLNTKIGIGFTGVAGPDALENHPAGTVWVGLAIEGQPTKTVQLHLASYIGRQAIRTLSVQYGLQMIYRELKK</sequence>
<comment type="caution">
    <text evidence="3">The sequence shown here is derived from an EMBL/GenBank/DDBJ whole genome shotgun (WGS) entry which is preliminary data.</text>
</comment>
<dbReference type="InterPro" id="IPR008136">
    <property type="entry name" value="CinA_C"/>
</dbReference>
<dbReference type="InterPro" id="IPR050101">
    <property type="entry name" value="CinA"/>
</dbReference>
<dbReference type="InterPro" id="IPR036653">
    <property type="entry name" value="CinA-like_C"/>
</dbReference>
<organism evidence="3 4">
    <name type="scientific">Limosilactobacillus albertensis</name>
    <dbReference type="NCBI Taxonomy" id="2759752"/>
    <lineage>
        <taxon>Bacteria</taxon>
        <taxon>Bacillati</taxon>
        <taxon>Bacillota</taxon>
        <taxon>Bacilli</taxon>
        <taxon>Lactobacillales</taxon>
        <taxon>Lactobacillaceae</taxon>
        <taxon>Limosilactobacillus</taxon>
    </lineage>
</organism>
<evidence type="ECO:0000313" key="4">
    <source>
        <dbReference type="Proteomes" id="UP000518316"/>
    </source>
</evidence>
<dbReference type="SMART" id="SM00852">
    <property type="entry name" value="MoCF_biosynth"/>
    <property type="match status" value="1"/>
</dbReference>
<dbReference type="EMBL" id="JACIVC010000013">
    <property type="protein sequence ID" value="MBB1068651.1"/>
    <property type="molecule type" value="Genomic_DNA"/>
</dbReference>
<dbReference type="NCBIfam" id="NF001813">
    <property type="entry name" value="PRK00549.1"/>
    <property type="match status" value="1"/>
</dbReference>
<feature type="domain" description="MoaB/Mog" evidence="2">
    <location>
        <begin position="4"/>
        <end position="171"/>
    </location>
</feature>
<proteinExistence type="inferred from homology"/>
<reference evidence="3 4" key="1">
    <citation type="submission" date="2020-07" db="EMBL/GenBank/DDBJ databases">
        <title>Description of Limosilactobacillus balticus sp. nov., Limosilactobacillus agrestis sp. nov., Limosilactobacillus albertensis sp. nov., Limosilactobacillus rudii sp. nov., Limosilactobacillus fastidiosus sp. nov., five novel Limosilactobacillus species isolated from the vertebrate gastrointestinal tract, and proposal of 6 subspecies of Limosilactobacillus reuteri adapted to the gastrointestinal tract of specific vertebrate hosts.</title>
        <authorList>
            <person name="Li F."/>
            <person name="Cheng C."/>
            <person name="Zheng J."/>
            <person name="Quevedo R.M."/>
            <person name="Li J."/>
            <person name="Roos S."/>
            <person name="Gaenzle M.G."/>
            <person name="Walter J."/>
        </authorList>
    </citation>
    <scope>NUCLEOTIDE SEQUENCE [LARGE SCALE GENOMIC DNA]</scope>
    <source>
        <strain evidence="3 4">RRLNB_1_1</strain>
    </source>
</reference>
<dbReference type="RefSeq" id="WP_182597409.1">
    <property type="nucleotide sequence ID" value="NZ_JACIVC010000013.1"/>
</dbReference>
<dbReference type="SUPFAM" id="SSF142433">
    <property type="entry name" value="CinA-like"/>
    <property type="match status" value="1"/>
</dbReference>
<dbReference type="SUPFAM" id="SSF53218">
    <property type="entry name" value="Molybdenum cofactor biosynthesis proteins"/>
    <property type="match status" value="1"/>
</dbReference>
<gene>
    <name evidence="1" type="primary">cinA</name>
    <name evidence="3" type="ORF">H5S40_00335</name>
</gene>
<dbReference type="AlphaFoldDB" id="A0A7W3Y7J3"/>
<evidence type="ECO:0000313" key="3">
    <source>
        <dbReference type="EMBL" id="MBB1068651.1"/>
    </source>
</evidence>
<dbReference type="HAMAP" id="MF_00226_B">
    <property type="entry name" value="CinA_B"/>
    <property type="match status" value="1"/>
</dbReference>
<keyword evidence="4" id="KW-1185">Reference proteome</keyword>
<protein>
    <recommendedName>
        <fullName evidence="1">Putative competence-damage inducible protein</fullName>
    </recommendedName>
</protein>
<comment type="similarity">
    <text evidence="1">Belongs to the CinA family.</text>
</comment>
<dbReference type="InterPro" id="IPR041424">
    <property type="entry name" value="CinA_KH"/>
</dbReference>
<dbReference type="Gene3D" id="3.40.980.10">
    <property type="entry name" value="MoaB/Mog-like domain"/>
    <property type="match status" value="1"/>
</dbReference>
<dbReference type="Pfam" id="PF00994">
    <property type="entry name" value="MoCF_biosynth"/>
    <property type="match status" value="1"/>
</dbReference>
<dbReference type="Pfam" id="PF18146">
    <property type="entry name" value="CinA_KH"/>
    <property type="match status" value="1"/>
</dbReference>
<evidence type="ECO:0000259" key="2">
    <source>
        <dbReference type="SMART" id="SM00852"/>
    </source>
</evidence>
<dbReference type="PANTHER" id="PTHR13939:SF0">
    <property type="entry name" value="NMN AMIDOHYDROLASE-LIKE PROTEIN YFAY"/>
    <property type="match status" value="1"/>
</dbReference>
<name>A0A7W3Y7J3_9LACO</name>
<accession>A0A7W3Y7J3</accession>
<dbReference type="InterPro" id="IPR001453">
    <property type="entry name" value="MoaB/Mog_dom"/>
</dbReference>
<dbReference type="Pfam" id="PF02464">
    <property type="entry name" value="CinA"/>
    <property type="match status" value="1"/>
</dbReference>
<dbReference type="NCBIfam" id="TIGR00199">
    <property type="entry name" value="PncC_domain"/>
    <property type="match status" value="1"/>
</dbReference>
<dbReference type="Gene3D" id="3.90.950.20">
    <property type="entry name" value="CinA-like"/>
    <property type="match status" value="1"/>
</dbReference>
<dbReference type="InterPro" id="IPR036425">
    <property type="entry name" value="MoaB/Mog-like_dom_sf"/>
</dbReference>
<dbReference type="NCBIfam" id="TIGR00200">
    <property type="entry name" value="cinA_nterm"/>
    <property type="match status" value="1"/>
</dbReference>
<dbReference type="PIRSF" id="PIRSF006728">
    <property type="entry name" value="CinA"/>
    <property type="match status" value="1"/>
</dbReference>
<dbReference type="Proteomes" id="UP000518316">
    <property type="component" value="Unassembled WGS sequence"/>
</dbReference>